<keyword evidence="3" id="KW-0645">Protease</keyword>
<evidence type="ECO:0000256" key="4">
    <source>
        <dbReference type="ARBA" id="ARBA00022801"/>
    </source>
</evidence>
<dbReference type="SUPFAM" id="SSF53187">
    <property type="entry name" value="Zn-dependent exopeptidases"/>
    <property type="match status" value="1"/>
</dbReference>
<protein>
    <recommendedName>
        <fullName evidence="5">Cytosol aminopeptidase domain-containing protein</fullName>
    </recommendedName>
</protein>
<dbReference type="AlphaFoldDB" id="A0A368F0I4"/>
<dbReference type="PANTHER" id="PTHR11963:SF48">
    <property type="entry name" value="DIPEPTIDASE B, ISOFORM A"/>
    <property type="match status" value="1"/>
</dbReference>
<feature type="non-terminal residue" evidence="6">
    <location>
        <position position="1"/>
    </location>
</feature>
<evidence type="ECO:0000259" key="5">
    <source>
        <dbReference type="Pfam" id="PF00883"/>
    </source>
</evidence>
<name>A0A368F0I4_ANCCA</name>
<dbReference type="InterPro" id="IPR000819">
    <property type="entry name" value="Peptidase_M17_C"/>
</dbReference>
<evidence type="ECO:0000313" key="7">
    <source>
        <dbReference type="Proteomes" id="UP000252519"/>
    </source>
</evidence>
<feature type="domain" description="Cytosol aminopeptidase" evidence="5">
    <location>
        <begin position="41"/>
        <end position="135"/>
    </location>
</feature>
<dbReference type="EMBL" id="JOJR01019216">
    <property type="protein sequence ID" value="RCN24510.1"/>
    <property type="molecule type" value="Genomic_DNA"/>
</dbReference>
<dbReference type="Gene3D" id="3.40.630.10">
    <property type="entry name" value="Zn peptidases"/>
    <property type="match status" value="1"/>
</dbReference>
<dbReference type="OrthoDB" id="10041421at2759"/>
<reference evidence="6 7" key="1">
    <citation type="submission" date="2014-10" db="EMBL/GenBank/DDBJ databases">
        <title>Draft genome of the hookworm Ancylostoma caninum.</title>
        <authorList>
            <person name="Mitreva M."/>
        </authorList>
    </citation>
    <scope>NUCLEOTIDE SEQUENCE [LARGE SCALE GENOMIC DNA]</scope>
    <source>
        <strain evidence="6 7">Baltimore</strain>
    </source>
</reference>
<comment type="similarity">
    <text evidence="1">Belongs to the peptidase M17 family.</text>
</comment>
<sequence length="190" mass="21802">YIPLNVREEEPTNKLEQLGLLPIRSERLLDHVEAFEAAFTVCRDVGETGPERMSPPNVAEYVKSAFPCGKVKVEVTDDQKVIEKEYPLMAAVNRCANTVKEHQARLVRLEYVGEGEIKDTYMMVGKGVTIDTGMISPFDLLFCWSWLLKVWFFTPIPSTSQLLLLLMNRNDEWLLKKLLEFTFLSSWQGN</sequence>
<keyword evidence="7" id="KW-1185">Reference proteome</keyword>
<gene>
    <name evidence="6" type="ORF">ANCCAN_29792</name>
</gene>
<dbReference type="GO" id="GO:0070006">
    <property type="term" value="F:metalloaminopeptidase activity"/>
    <property type="evidence" value="ECO:0007669"/>
    <property type="project" value="InterPro"/>
</dbReference>
<dbReference type="STRING" id="29170.A0A368F0I4"/>
<dbReference type="GO" id="GO:0005737">
    <property type="term" value="C:cytoplasm"/>
    <property type="evidence" value="ECO:0007669"/>
    <property type="project" value="InterPro"/>
</dbReference>
<dbReference type="GO" id="GO:0006508">
    <property type="term" value="P:proteolysis"/>
    <property type="evidence" value="ECO:0007669"/>
    <property type="project" value="UniProtKB-KW"/>
</dbReference>
<dbReference type="PANTHER" id="PTHR11963">
    <property type="entry name" value="LEUCINE AMINOPEPTIDASE-RELATED"/>
    <property type="match status" value="1"/>
</dbReference>
<proteinExistence type="inferred from homology"/>
<keyword evidence="2" id="KW-0031">Aminopeptidase</keyword>
<dbReference type="GO" id="GO:0030145">
    <property type="term" value="F:manganese ion binding"/>
    <property type="evidence" value="ECO:0007669"/>
    <property type="project" value="InterPro"/>
</dbReference>
<dbReference type="Pfam" id="PF00883">
    <property type="entry name" value="Peptidase_M17"/>
    <property type="match status" value="1"/>
</dbReference>
<dbReference type="Proteomes" id="UP000252519">
    <property type="component" value="Unassembled WGS sequence"/>
</dbReference>
<comment type="caution">
    <text evidence="6">The sequence shown here is derived from an EMBL/GenBank/DDBJ whole genome shotgun (WGS) entry which is preliminary data.</text>
</comment>
<organism evidence="6 7">
    <name type="scientific">Ancylostoma caninum</name>
    <name type="common">Dog hookworm</name>
    <dbReference type="NCBI Taxonomy" id="29170"/>
    <lineage>
        <taxon>Eukaryota</taxon>
        <taxon>Metazoa</taxon>
        <taxon>Ecdysozoa</taxon>
        <taxon>Nematoda</taxon>
        <taxon>Chromadorea</taxon>
        <taxon>Rhabditida</taxon>
        <taxon>Rhabditina</taxon>
        <taxon>Rhabditomorpha</taxon>
        <taxon>Strongyloidea</taxon>
        <taxon>Ancylostomatidae</taxon>
        <taxon>Ancylostomatinae</taxon>
        <taxon>Ancylostoma</taxon>
    </lineage>
</organism>
<dbReference type="InterPro" id="IPR011356">
    <property type="entry name" value="Leucine_aapep/pepB"/>
</dbReference>
<evidence type="ECO:0000313" key="6">
    <source>
        <dbReference type="EMBL" id="RCN24510.1"/>
    </source>
</evidence>
<keyword evidence="4" id="KW-0378">Hydrolase</keyword>
<accession>A0A368F0I4</accession>
<evidence type="ECO:0000256" key="3">
    <source>
        <dbReference type="ARBA" id="ARBA00022670"/>
    </source>
</evidence>
<evidence type="ECO:0000256" key="2">
    <source>
        <dbReference type="ARBA" id="ARBA00022438"/>
    </source>
</evidence>
<evidence type="ECO:0000256" key="1">
    <source>
        <dbReference type="ARBA" id="ARBA00009528"/>
    </source>
</evidence>